<dbReference type="Pfam" id="PF04909">
    <property type="entry name" value="Amidohydro_2"/>
    <property type="match status" value="1"/>
</dbReference>
<evidence type="ECO:0000313" key="3">
    <source>
        <dbReference type="EMBL" id="MFC4907040.1"/>
    </source>
</evidence>
<feature type="domain" description="Amidohydrolase-related" evidence="2">
    <location>
        <begin position="3"/>
        <end position="311"/>
    </location>
</feature>
<dbReference type="SUPFAM" id="SSF51556">
    <property type="entry name" value="Metallo-dependent hydrolases"/>
    <property type="match status" value="1"/>
</dbReference>
<sequence>MRIDVHAHVWTDGFLDLMESFGSPNTAVHRGLGAGAGEAELAARFELMDSAGIDHQVLSISPQVPHFADADHAVTAARYANDMYAELTARFPSRFSAFAALPLPHVDAALTELARGLDELGMVGAAVTTDVLGTSLAAPSLAPLWEELDRRGAVLYVHPSGRAAHSPLVENFDMRWSAGAPIEDTIAALHLILAGVPSRYPNVRIINSHFGGALPMLLQRVDNQQPWESPGTPEKPSVAARRMWYDTVGHGHLPAIRAAAETFGADRLVLGTDFPYQADDLFRRAVTYVQDALPAADAAAVLDHNASALFPTLGK</sequence>
<organism evidence="3 4">
    <name type="scientific">Actinomadura gamaensis</name>
    <dbReference type="NCBI Taxonomy" id="1763541"/>
    <lineage>
        <taxon>Bacteria</taxon>
        <taxon>Bacillati</taxon>
        <taxon>Actinomycetota</taxon>
        <taxon>Actinomycetes</taxon>
        <taxon>Streptosporangiales</taxon>
        <taxon>Thermomonosporaceae</taxon>
        <taxon>Actinomadura</taxon>
    </lineage>
</organism>
<proteinExistence type="predicted"/>
<name>A0ABV9TSK3_9ACTN</name>
<dbReference type="PANTHER" id="PTHR21240:SF28">
    <property type="entry name" value="ISO-OROTATE DECARBOXYLASE (EUROFUNG)"/>
    <property type="match status" value="1"/>
</dbReference>
<evidence type="ECO:0000259" key="2">
    <source>
        <dbReference type="Pfam" id="PF04909"/>
    </source>
</evidence>
<dbReference type="PANTHER" id="PTHR21240">
    <property type="entry name" value="2-AMINO-3-CARBOXYLMUCONATE-6-SEMIALDEHYDE DECARBOXYLASE"/>
    <property type="match status" value="1"/>
</dbReference>
<dbReference type="InterPro" id="IPR006680">
    <property type="entry name" value="Amidohydro-rel"/>
</dbReference>
<keyword evidence="1" id="KW-0456">Lyase</keyword>
<dbReference type="EMBL" id="JBHSIT010000002">
    <property type="protein sequence ID" value="MFC4907040.1"/>
    <property type="molecule type" value="Genomic_DNA"/>
</dbReference>
<keyword evidence="4" id="KW-1185">Reference proteome</keyword>
<accession>A0ABV9TSK3</accession>
<dbReference type="InterPro" id="IPR032466">
    <property type="entry name" value="Metal_Hydrolase"/>
</dbReference>
<dbReference type="Gene3D" id="3.20.20.140">
    <property type="entry name" value="Metal-dependent hydrolases"/>
    <property type="match status" value="1"/>
</dbReference>
<protein>
    <submittedName>
        <fullName evidence="3">Amidohydrolase family protein</fullName>
    </submittedName>
</protein>
<comment type="caution">
    <text evidence="3">The sequence shown here is derived from an EMBL/GenBank/DDBJ whole genome shotgun (WGS) entry which is preliminary data.</text>
</comment>
<reference evidence="4" key="1">
    <citation type="journal article" date="2019" name="Int. J. Syst. Evol. Microbiol.">
        <title>The Global Catalogue of Microorganisms (GCM) 10K type strain sequencing project: providing services to taxonomists for standard genome sequencing and annotation.</title>
        <authorList>
            <consortium name="The Broad Institute Genomics Platform"/>
            <consortium name="The Broad Institute Genome Sequencing Center for Infectious Disease"/>
            <person name="Wu L."/>
            <person name="Ma J."/>
        </authorList>
    </citation>
    <scope>NUCLEOTIDE SEQUENCE [LARGE SCALE GENOMIC DNA]</scope>
    <source>
        <strain evidence="4">KLKA75</strain>
    </source>
</reference>
<dbReference type="Proteomes" id="UP001595872">
    <property type="component" value="Unassembled WGS sequence"/>
</dbReference>
<evidence type="ECO:0000256" key="1">
    <source>
        <dbReference type="ARBA" id="ARBA00023239"/>
    </source>
</evidence>
<evidence type="ECO:0000313" key="4">
    <source>
        <dbReference type="Proteomes" id="UP001595872"/>
    </source>
</evidence>
<gene>
    <name evidence="3" type="ORF">ACFPCY_06900</name>
</gene>
<dbReference type="RefSeq" id="WP_378252781.1">
    <property type="nucleotide sequence ID" value="NZ_JBHSIT010000002.1"/>
</dbReference>
<dbReference type="InterPro" id="IPR032465">
    <property type="entry name" value="ACMSD"/>
</dbReference>